<name>A0ABW4NBT7_9SPHN</name>
<gene>
    <name evidence="1" type="ORF">ACFSC3_04235</name>
</gene>
<sequence>MSAVTILPASGELSPSPAKRFRRSFSARPDAPDVVARQAKVTLLAFRAHPTREDAVAFLNVEHAELGGRPIDIGGRDDAGFALVEAMIGRTVIVVPGR</sequence>
<protein>
    <submittedName>
        <fullName evidence="1">Uncharacterized protein</fullName>
    </submittedName>
</protein>
<dbReference type="Proteomes" id="UP001597283">
    <property type="component" value="Unassembled WGS sequence"/>
</dbReference>
<dbReference type="EMBL" id="JBHUFC010000002">
    <property type="protein sequence ID" value="MFD1786775.1"/>
    <property type="molecule type" value="Genomic_DNA"/>
</dbReference>
<accession>A0ABW4NBT7</accession>
<evidence type="ECO:0000313" key="1">
    <source>
        <dbReference type="EMBL" id="MFD1786775.1"/>
    </source>
</evidence>
<comment type="caution">
    <text evidence="1">The sequence shown here is derived from an EMBL/GenBank/DDBJ whole genome shotgun (WGS) entry which is preliminary data.</text>
</comment>
<proteinExistence type="predicted"/>
<keyword evidence="2" id="KW-1185">Reference proteome</keyword>
<reference evidence="2" key="1">
    <citation type="journal article" date="2019" name="Int. J. Syst. Evol. Microbiol.">
        <title>The Global Catalogue of Microorganisms (GCM) 10K type strain sequencing project: providing services to taxonomists for standard genome sequencing and annotation.</title>
        <authorList>
            <consortium name="The Broad Institute Genomics Platform"/>
            <consortium name="The Broad Institute Genome Sequencing Center for Infectious Disease"/>
            <person name="Wu L."/>
            <person name="Ma J."/>
        </authorList>
    </citation>
    <scope>NUCLEOTIDE SEQUENCE [LARGE SCALE GENOMIC DNA]</scope>
    <source>
        <strain evidence="2">Q85</strain>
    </source>
</reference>
<dbReference type="RefSeq" id="WP_380939069.1">
    <property type="nucleotide sequence ID" value="NZ_JBHUFC010000002.1"/>
</dbReference>
<organism evidence="1 2">
    <name type="scientific">Sphingomonas floccifaciens</name>
    <dbReference type="NCBI Taxonomy" id="1844115"/>
    <lineage>
        <taxon>Bacteria</taxon>
        <taxon>Pseudomonadati</taxon>
        <taxon>Pseudomonadota</taxon>
        <taxon>Alphaproteobacteria</taxon>
        <taxon>Sphingomonadales</taxon>
        <taxon>Sphingomonadaceae</taxon>
        <taxon>Sphingomonas</taxon>
    </lineage>
</organism>
<evidence type="ECO:0000313" key="2">
    <source>
        <dbReference type="Proteomes" id="UP001597283"/>
    </source>
</evidence>